<evidence type="ECO:0000259" key="2">
    <source>
        <dbReference type="PROSITE" id="PS51462"/>
    </source>
</evidence>
<dbReference type="SUPFAM" id="SSF55811">
    <property type="entry name" value="Nudix"/>
    <property type="match status" value="1"/>
</dbReference>
<dbReference type="PROSITE" id="PS51462">
    <property type="entry name" value="NUDIX"/>
    <property type="match status" value="1"/>
</dbReference>
<organism evidence="3">
    <name type="scientific">marine sediment metagenome</name>
    <dbReference type="NCBI Taxonomy" id="412755"/>
    <lineage>
        <taxon>unclassified sequences</taxon>
        <taxon>metagenomes</taxon>
        <taxon>ecological metagenomes</taxon>
    </lineage>
</organism>
<evidence type="ECO:0000256" key="1">
    <source>
        <dbReference type="ARBA" id="ARBA00022801"/>
    </source>
</evidence>
<feature type="domain" description="Nudix hydrolase" evidence="2">
    <location>
        <begin position="5"/>
        <end position="139"/>
    </location>
</feature>
<evidence type="ECO:0000313" key="3">
    <source>
        <dbReference type="EMBL" id="KKM46508.1"/>
    </source>
</evidence>
<dbReference type="AlphaFoldDB" id="A0A0F9J8T9"/>
<reference evidence="3" key="1">
    <citation type="journal article" date="2015" name="Nature">
        <title>Complex archaea that bridge the gap between prokaryotes and eukaryotes.</title>
        <authorList>
            <person name="Spang A."/>
            <person name="Saw J.H."/>
            <person name="Jorgensen S.L."/>
            <person name="Zaremba-Niedzwiedzka K."/>
            <person name="Martijn J."/>
            <person name="Lind A.E."/>
            <person name="van Eijk R."/>
            <person name="Schleper C."/>
            <person name="Guy L."/>
            <person name="Ettema T.J."/>
        </authorList>
    </citation>
    <scope>NUCLEOTIDE SEQUENCE</scope>
</reference>
<name>A0A0F9J8T9_9ZZZZ</name>
<keyword evidence="1" id="KW-0378">Hydrolase</keyword>
<dbReference type="InterPro" id="IPR020084">
    <property type="entry name" value="NUDIX_hydrolase_CS"/>
</dbReference>
<sequence>MNPDTRMKFVCGFLFDKNKKSVVLIRKNTPSWQAGYMNGVGGWIEVGEEPFDTMRREFDEEAGMRLDGWKHFCTLNNKDAVIHWFVDRVNYTIDHGHEKMTSVIRVTSPEPVYWCPVDQLGTLDLIPNTRWLIVMAMLGSDAIQGNVWPYDIWEPSMPYTGS</sequence>
<dbReference type="EMBL" id="LAZR01012037">
    <property type="protein sequence ID" value="KKM46508.1"/>
    <property type="molecule type" value="Genomic_DNA"/>
</dbReference>
<dbReference type="PROSITE" id="PS00893">
    <property type="entry name" value="NUDIX_BOX"/>
    <property type="match status" value="1"/>
</dbReference>
<dbReference type="InterPro" id="IPR015797">
    <property type="entry name" value="NUDIX_hydrolase-like_dom_sf"/>
</dbReference>
<dbReference type="Gene3D" id="3.90.79.10">
    <property type="entry name" value="Nucleoside Triphosphate Pyrophosphohydrolase"/>
    <property type="match status" value="1"/>
</dbReference>
<accession>A0A0F9J8T9</accession>
<protein>
    <recommendedName>
        <fullName evidence="2">Nudix hydrolase domain-containing protein</fullName>
    </recommendedName>
</protein>
<proteinExistence type="predicted"/>
<gene>
    <name evidence="3" type="ORF">LCGC14_1559950</name>
</gene>
<comment type="caution">
    <text evidence="3">The sequence shown here is derived from an EMBL/GenBank/DDBJ whole genome shotgun (WGS) entry which is preliminary data.</text>
</comment>
<dbReference type="InterPro" id="IPR000086">
    <property type="entry name" value="NUDIX_hydrolase_dom"/>
</dbReference>
<dbReference type="Pfam" id="PF00293">
    <property type="entry name" value="NUDIX"/>
    <property type="match status" value="1"/>
</dbReference>
<dbReference type="GO" id="GO:0016787">
    <property type="term" value="F:hydrolase activity"/>
    <property type="evidence" value="ECO:0007669"/>
    <property type="project" value="UniProtKB-KW"/>
</dbReference>